<dbReference type="InterPro" id="IPR029058">
    <property type="entry name" value="AB_hydrolase_fold"/>
</dbReference>
<gene>
    <name evidence="2" type="ORF">FIV42_02145</name>
</gene>
<dbReference type="Pfam" id="PF09752">
    <property type="entry name" value="ABHD18"/>
    <property type="match status" value="1"/>
</dbReference>
<dbReference type="OrthoDB" id="5416778at2"/>
<organism evidence="2 3">
    <name type="scientific">Persicimonas caeni</name>
    <dbReference type="NCBI Taxonomy" id="2292766"/>
    <lineage>
        <taxon>Bacteria</taxon>
        <taxon>Deltaproteobacteria</taxon>
        <taxon>Bradymonadales</taxon>
        <taxon>Bradymonadaceae</taxon>
        <taxon>Persicimonas</taxon>
    </lineage>
</organism>
<dbReference type="InterPro" id="IPR019149">
    <property type="entry name" value="ABHD18"/>
</dbReference>
<name>A0A4Y6PMR8_PERCE</name>
<accession>A0A4Y6PMR8</accession>
<dbReference type="Proteomes" id="UP000315995">
    <property type="component" value="Chromosome"/>
</dbReference>
<keyword evidence="2" id="KW-0378">Hydrolase</keyword>
<dbReference type="SUPFAM" id="SSF53474">
    <property type="entry name" value="alpha/beta-Hydrolases"/>
    <property type="match status" value="1"/>
</dbReference>
<dbReference type="EMBL" id="CP041186">
    <property type="protein sequence ID" value="QDG49581.1"/>
    <property type="molecule type" value="Genomic_DNA"/>
</dbReference>
<feature type="region of interest" description="Disordered" evidence="1">
    <location>
        <begin position="1"/>
        <end position="21"/>
    </location>
</feature>
<dbReference type="GO" id="GO:0016787">
    <property type="term" value="F:hydrolase activity"/>
    <property type="evidence" value="ECO:0007669"/>
    <property type="project" value="UniProtKB-KW"/>
</dbReference>
<evidence type="ECO:0000313" key="3">
    <source>
        <dbReference type="Proteomes" id="UP000315995"/>
    </source>
</evidence>
<protein>
    <submittedName>
        <fullName evidence="2">Abhydrolase domain-containing 18</fullName>
    </submittedName>
</protein>
<dbReference type="RefSeq" id="WP_141196078.1">
    <property type="nucleotide sequence ID" value="NZ_CP041186.1"/>
</dbReference>
<evidence type="ECO:0000256" key="1">
    <source>
        <dbReference type="SAM" id="MobiDB-lite"/>
    </source>
</evidence>
<reference evidence="2 3" key="1">
    <citation type="submission" date="2019-06" db="EMBL/GenBank/DDBJ databases">
        <title>Persicimonas caeni gen. nov., sp. nov., a predatory bacterium isolated from solar saltern.</title>
        <authorList>
            <person name="Wang S."/>
        </authorList>
    </citation>
    <scope>NUCLEOTIDE SEQUENCE [LARGE SCALE GENOMIC DNA]</scope>
    <source>
        <strain evidence="2 3">YN101</strain>
    </source>
</reference>
<proteinExistence type="predicted"/>
<keyword evidence="3" id="KW-1185">Reference proteome</keyword>
<evidence type="ECO:0000313" key="2">
    <source>
        <dbReference type="EMBL" id="QDG49581.1"/>
    </source>
</evidence>
<dbReference type="Gene3D" id="3.40.50.1820">
    <property type="entry name" value="alpha/beta hydrolase"/>
    <property type="match status" value="1"/>
</dbReference>
<accession>A0A5B8XY01</accession>
<dbReference type="PANTHER" id="PTHR13617:SF14">
    <property type="entry name" value="PROTEIN ABHD18"/>
    <property type="match status" value="1"/>
</dbReference>
<sequence>MDAPSQPYDLLDRDFDDGMPGLDDHEPWTPGMLQRVLSWNGALVDRAALNLMERLFLSESRPDLDGDVSTQIEQIRDTYADAHLLDEPEGFFETRGEGGPFMVRHLGDIPGGERLEVSFESGYHTFDPAFVDDYGEHSPNEMCTARIWRHREGAHPTILCLHCWCGGRLWMEEHIFAASCLYRDGFDVALMTLPFHGPRTPQGALFSGQMFPSRDLRRTNEAFGQAVFDVHTLIGWLRGHGAEGPIGLMGISLGGYTASLLASVSDDFDFVVPVIAPSSFSDLLWWHGQNHPQRQSAEASGLDLEGFRQAWAVHSPLSHELRVPKDRVLIVGAAGDRIVRPAQVLALWEHWDCPEIRWFSGSHLAHFGRFDYIGEIREWLKQRVVD</sequence>
<dbReference type="AlphaFoldDB" id="A0A4Y6PMR8"/>
<dbReference type="PANTHER" id="PTHR13617">
    <property type="entry name" value="PROTEIN ABHD18"/>
    <property type="match status" value="1"/>
</dbReference>